<comment type="catalytic activity">
    <reaction evidence="6">
        <text>3',3'-c-di-AMP + H2O = 5'-O-phosphonoadenylyl-(3'-&gt;5')-adenosine + H(+)</text>
        <dbReference type="Rhea" id="RHEA:54420"/>
        <dbReference type="ChEBI" id="CHEBI:15377"/>
        <dbReference type="ChEBI" id="CHEBI:15378"/>
        <dbReference type="ChEBI" id="CHEBI:71500"/>
        <dbReference type="ChEBI" id="CHEBI:138171"/>
    </reaction>
</comment>
<evidence type="ECO:0000259" key="10">
    <source>
        <dbReference type="Pfam" id="PF02272"/>
    </source>
</evidence>
<dbReference type="RefSeq" id="WP_250861494.1">
    <property type="nucleotide sequence ID" value="NZ_JAGSOJ010000005.1"/>
</dbReference>
<comment type="similarity">
    <text evidence="6">Belongs to the GdpP/PdeA phosphodiesterase family.</text>
</comment>
<evidence type="ECO:0000256" key="7">
    <source>
        <dbReference type="PIRSR" id="PIRSR026583-50"/>
    </source>
</evidence>
<feature type="binding site" evidence="7">
    <location>
        <position position="454"/>
    </location>
    <ligand>
        <name>Mn(2+)</name>
        <dbReference type="ChEBI" id="CHEBI:29035"/>
        <label>2</label>
    </ligand>
</feature>
<dbReference type="InterPro" id="IPR001667">
    <property type="entry name" value="DDH_dom"/>
</dbReference>
<evidence type="ECO:0000313" key="12">
    <source>
        <dbReference type="EMBL" id="MCM1992337.1"/>
    </source>
</evidence>
<evidence type="ECO:0000256" key="2">
    <source>
        <dbReference type="ARBA" id="ARBA00022475"/>
    </source>
</evidence>
<name>A0A9J6P8W7_9CLOT</name>
<feature type="binding site" evidence="7">
    <location>
        <position position="430"/>
    </location>
    <ligand>
        <name>Mn(2+)</name>
        <dbReference type="ChEBI" id="CHEBI:29035"/>
        <label>2</label>
    </ligand>
</feature>
<dbReference type="SUPFAM" id="SSF64182">
    <property type="entry name" value="DHH phosphoesterases"/>
    <property type="match status" value="1"/>
</dbReference>
<feature type="transmembrane region" description="Helical" evidence="8">
    <location>
        <begin position="35"/>
        <end position="52"/>
    </location>
</feature>
<dbReference type="EMBL" id="JAGSOJ010000005">
    <property type="protein sequence ID" value="MCM1992337.1"/>
    <property type="molecule type" value="Genomic_DNA"/>
</dbReference>
<dbReference type="PANTHER" id="PTHR47618:SF2">
    <property type="entry name" value="CYCLIC-DI-AMP PHOSPHODIESTERASE GDPP"/>
    <property type="match status" value="1"/>
</dbReference>
<comment type="caution">
    <text evidence="12">The sequence shown here is derived from an EMBL/GenBank/DDBJ whole genome shotgun (WGS) entry which is preliminary data.</text>
</comment>
<dbReference type="InterPro" id="IPR051319">
    <property type="entry name" value="Oligoribo/pAp-PDE_c-di-AMP_PDE"/>
</dbReference>
<proteinExistence type="inferred from homology"/>
<keyword evidence="7" id="KW-0479">Metal-binding</keyword>
<reference evidence="12" key="2">
    <citation type="submission" date="2021-04" db="EMBL/GenBank/DDBJ databases">
        <authorList>
            <person name="Dong X."/>
        </authorList>
    </citation>
    <scope>NUCLEOTIDE SEQUENCE</scope>
    <source>
        <strain evidence="12">ZWT</strain>
    </source>
</reference>
<feature type="binding site" evidence="7">
    <location>
        <position position="509"/>
    </location>
    <ligand>
        <name>Mn(2+)</name>
        <dbReference type="ChEBI" id="CHEBI:29035"/>
        <label>2</label>
    </ligand>
</feature>
<dbReference type="InterPro" id="IPR014528">
    <property type="entry name" value="GdpP/PdeA"/>
</dbReference>
<evidence type="ECO:0000256" key="1">
    <source>
        <dbReference type="ARBA" id="ARBA00004651"/>
    </source>
</evidence>
<dbReference type="GO" id="GO:0003676">
    <property type="term" value="F:nucleic acid binding"/>
    <property type="evidence" value="ECO:0007669"/>
    <property type="project" value="UniProtKB-UniRule"/>
</dbReference>
<feature type="domain" description="DDH" evidence="9">
    <location>
        <begin position="351"/>
        <end position="506"/>
    </location>
</feature>
<dbReference type="Gene3D" id="3.90.1640.10">
    <property type="entry name" value="inorganic pyrophosphatase (n-terminal core)"/>
    <property type="match status" value="1"/>
</dbReference>
<dbReference type="Pfam" id="PF21370">
    <property type="entry name" value="PAS_GdpP"/>
    <property type="match status" value="1"/>
</dbReference>
<reference evidence="12" key="1">
    <citation type="journal article" date="2021" name="mSystems">
        <title>Bacteria and Archaea Synergistically Convert Glycine Betaine to Biogenic Methane in the Formosa Cold Seep of the South China Sea.</title>
        <authorList>
            <person name="Li L."/>
            <person name="Zhang W."/>
            <person name="Zhang S."/>
            <person name="Song L."/>
            <person name="Sun Q."/>
            <person name="Zhang H."/>
            <person name="Xiang H."/>
            <person name="Dong X."/>
        </authorList>
    </citation>
    <scope>NUCLEOTIDE SEQUENCE</scope>
    <source>
        <strain evidence="12">ZWT</strain>
    </source>
</reference>
<dbReference type="InterPro" id="IPR003156">
    <property type="entry name" value="DHHA1_dom"/>
</dbReference>
<feature type="domain" description="Cyclic-di-AMP phosphodiesterase GdpP-like PAS" evidence="11">
    <location>
        <begin position="73"/>
        <end position="149"/>
    </location>
</feature>
<keyword evidence="13" id="KW-1185">Reference proteome</keyword>
<feature type="binding site" evidence="7">
    <location>
        <position position="363"/>
    </location>
    <ligand>
        <name>Mn(2+)</name>
        <dbReference type="ChEBI" id="CHEBI:29035"/>
        <label>2</label>
    </ligand>
</feature>
<protein>
    <recommendedName>
        <fullName evidence="6">Cyclic-di-AMP phosphodiesterase</fullName>
        <ecNumber evidence="6">3.1.4.-</ecNumber>
    </recommendedName>
</protein>
<comment type="function">
    <text evidence="6">Has phosphodiesterase (PDE) activity against cyclic-di-AMP (c-di-AMP).</text>
</comment>
<dbReference type="Gene3D" id="3.10.310.30">
    <property type="match status" value="1"/>
</dbReference>
<dbReference type="PANTHER" id="PTHR47618">
    <property type="entry name" value="BIFUNCTIONAL OLIGORIBONUCLEASE AND PAP PHOSPHATASE NRNA"/>
    <property type="match status" value="1"/>
</dbReference>
<keyword evidence="2 6" id="KW-1003">Cell membrane</keyword>
<feature type="binding site" evidence="7">
    <location>
        <position position="361"/>
    </location>
    <ligand>
        <name>Mn(2+)</name>
        <dbReference type="ChEBI" id="CHEBI:29035"/>
        <label>1</label>
    </ligand>
</feature>
<evidence type="ECO:0000256" key="5">
    <source>
        <dbReference type="ARBA" id="ARBA00023136"/>
    </source>
</evidence>
<dbReference type="Pfam" id="PF01368">
    <property type="entry name" value="DHH"/>
    <property type="match status" value="1"/>
</dbReference>
<feature type="domain" description="DHHA1" evidence="10">
    <location>
        <begin position="572"/>
        <end position="660"/>
    </location>
</feature>
<dbReference type="PIRSF" id="PIRSF026583">
    <property type="entry name" value="YybT"/>
    <property type="match status" value="1"/>
</dbReference>
<dbReference type="Proteomes" id="UP001056429">
    <property type="component" value="Unassembled WGS sequence"/>
</dbReference>
<dbReference type="Gene3D" id="3.30.450.20">
    <property type="entry name" value="PAS domain"/>
    <property type="match status" value="1"/>
</dbReference>
<dbReference type="AlphaFoldDB" id="A0A9J6P8W7"/>
<comment type="cofactor">
    <cofactor evidence="7">
        <name>Mn(2+)</name>
        <dbReference type="ChEBI" id="CHEBI:29035"/>
    </cofactor>
    <text evidence="7">For phosphodiesterase activity, probably binds 2 Mn(2+) per subunit.</text>
</comment>
<evidence type="ECO:0000256" key="6">
    <source>
        <dbReference type="PIRNR" id="PIRNR026583"/>
    </source>
</evidence>
<dbReference type="InterPro" id="IPR049553">
    <property type="entry name" value="GdpP-like_PAS"/>
</dbReference>
<dbReference type="EC" id="3.1.4.-" evidence="6"/>
<accession>A0A9J6P8W7</accession>
<evidence type="ECO:0000259" key="11">
    <source>
        <dbReference type="Pfam" id="PF21370"/>
    </source>
</evidence>
<keyword evidence="3 8" id="KW-0812">Transmembrane</keyword>
<keyword evidence="6" id="KW-0378">Hydrolase</keyword>
<dbReference type="Pfam" id="PF24898">
    <property type="entry name" value="GGDEF_GdpP"/>
    <property type="match status" value="1"/>
</dbReference>
<dbReference type="FunFam" id="3.90.1640.10:FF:000002">
    <property type="entry name" value="Cyclic-di-AMP phosphodiesterase"/>
    <property type="match status" value="1"/>
</dbReference>
<keyword evidence="4 8" id="KW-1133">Transmembrane helix</keyword>
<evidence type="ECO:0000256" key="4">
    <source>
        <dbReference type="ARBA" id="ARBA00022989"/>
    </source>
</evidence>
<evidence type="ECO:0000256" key="8">
    <source>
        <dbReference type="SAM" id="Phobius"/>
    </source>
</evidence>
<dbReference type="Pfam" id="PF02272">
    <property type="entry name" value="DHHA1"/>
    <property type="match status" value="1"/>
</dbReference>
<sequence>MEKRYNYLIPNINIYMIIIFILTIQLYILEHYSSFFIMIIINIILYGYNIILNRKKKVQWKEYVENLSNKLDEAGNNLLMESPIPLTILSNKGNIIWYNQKFSSIFKGKEILGINIDDVSKNLNVKHIIEGNKENFKYVKIEEKYFDIYGSMIELDKNNKDKDKIILLYYFDVSDKYHLRREREDNRESIILIEVDNFADALKSTDEFYAPLLAAEIERQIFSYAQAMNAMIKKYNESKYILSVQEMQVKEAMQNKFDILDTVREINFGNKLTVTLSLGVGRGGYTPQENLEYAQVAKDLALGRGGDQAVVKHKDKLSFYGGKTKEVEKKTKVRARVIAHALVNLIDESNRIYIMGHKNPDADCLGASIGLSAAIRNLNKECYIVLDENTNSISTMMEEIYKDDEIYESFINSTTALDHIDENSLLIIVDVQNTNHILSMNVCNKFDKKVIIDHHRRGADYVKDAILSYVETYASSTCEMVAEIIQYMADRPKMKKVEAIAMLAGICIDTKNFYFKTGVRTFEAAAFLRKMGADTIEVKKLFAEDLDEFSERAEIIKSAEIINDIAIALCPEKINSNVIVAKVADELLNIADIEASFVLAKIGDDVIISGRSLGDINVQIILEHFNGGGHLTMAGAKIKNSSIEEVYKQLKKILDDYVKEGEE</sequence>
<keyword evidence="7" id="KW-0464">Manganese</keyword>
<feature type="binding site" evidence="7">
    <location>
        <position position="357"/>
    </location>
    <ligand>
        <name>Mn(2+)</name>
        <dbReference type="ChEBI" id="CHEBI:29035"/>
        <label>1</label>
    </ligand>
</feature>
<organism evidence="12 13">
    <name type="scientific">Oceanirhabdus seepicola</name>
    <dbReference type="NCBI Taxonomy" id="2828781"/>
    <lineage>
        <taxon>Bacteria</taxon>
        <taxon>Bacillati</taxon>
        <taxon>Bacillota</taxon>
        <taxon>Clostridia</taxon>
        <taxon>Eubacteriales</taxon>
        <taxon>Clostridiaceae</taxon>
        <taxon>Oceanirhabdus</taxon>
    </lineage>
</organism>
<feature type="binding site" evidence="7">
    <location>
        <position position="430"/>
    </location>
    <ligand>
        <name>Mn(2+)</name>
        <dbReference type="ChEBI" id="CHEBI:29035"/>
        <label>1</label>
    </ligand>
</feature>
<gene>
    <name evidence="12" type="ORF">KDK92_21700</name>
</gene>
<comment type="subcellular location">
    <subcellularLocation>
        <location evidence="1">Cell membrane</location>
        <topology evidence="1">Multi-pass membrane protein</topology>
    </subcellularLocation>
</comment>
<evidence type="ECO:0000259" key="9">
    <source>
        <dbReference type="Pfam" id="PF01368"/>
    </source>
</evidence>
<evidence type="ECO:0000256" key="3">
    <source>
        <dbReference type="ARBA" id="ARBA00022692"/>
    </source>
</evidence>
<keyword evidence="5 6" id="KW-0472">Membrane</keyword>
<dbReference type="GO" id="GO:0016787">
    <property type="term" value="F:hydrolase activity"/>
    <property type="evidence" value="ECO:0007669"/>
    <property type="project" value="UniProtKB-UniRule"/>
</dbReference>
<dbReference type="InterPro" id="IPR038763">
    <property type="entry name" value="DHH_sf"/>
</dbReference>
<feature type="transmembrane region" description="Helical" evidence="8">
    <location>
        <begin position="12"/>
        <end position="29"/>
    </location>
</feature>
<dbReference type="GO" id="GO:0005886">
    <property type="term" value="C:plasma membrane"/>
    <property type="evidence" value="ECO:0007669"/>
    <property type="project" value="UniProtKB-SubCell"/>
</dbReference>
<dbReference type="GO" id="GO:0046872">
    <property type="term" value="F:metal ion binding"/>
    <property type="evidence" value="ECO:0007669"/>
    <property type="project" value="UniProtKB-KW"/>
</dbReference>
<evidence type="ECO:0000313" key="13">
    <source>
        <dbReference type="Proteomes" id="UP001056429"/>
    </source>
</evidence>